<dbReference type="Pfam" id="PF12906">
    <property type="entry name" value="RINGv"/>
    <property type="match status" value="1"/>
</dbReference>
<evidence type="ECO:0000259" key="4">
    <source>
        <dbReference type="PROSITE" id="PS50006"/>
    </source>
</evidence>
<dbReference type="GO" id="GO:0008270">
    <property type="term" value="F:zinc ion binding"/>
    <property type="evidence" value="ECO:0007669"/>
    <property type="project" value="UniProtKB-KW"/>
</dbReference>
<dbReference type="PROSITE" id="PS50006">
    <property type="entry name" value="FHA_DOMAIN"/>
    <property type="match status" value="1"/>
</dbReference>
<dbReference type="PROSITE" id="PS51292">
    <property type="entry name" value="ZF_RING_CH"/>
    <property type="match status" value="1"/>
</dbReference>
<evidence type="ECO:0000259" key="5">
    <source>
        <dbReference type="PROSITE" id="PS51292"/>
    </source>
</evidence>
<comment type="caution">
    <text evidence="6">The sequence shown here is derived from an EMBL/GenBank/DDBJ whole genome shotgun (WGS) entry which is preliminary data.</text>
</comment>
<dbReference type="AlphaFoldDB" id="A0A8S1PEQ7"/>
<evidence type="ECO:0000256" key="1">
    <source>
        <dbReference type="ARBA" id="ARBA00022723"/>
    </source>
</evidence>
<gene>
    <name evidence="6" type="ORF">PPRIM_AZ9-3.1.T1160051</name>
</gene>
<dbReference type="SMART" id="SM00744">
    <property type="entry name" value="RINGv"/>
    <property type="match status" value="1"/>
</dbReference>
<dbReference type="Pfam" id="PF00498">
    <property type="entry name" value="FHA"/>
    <property type="match status" value="1"/>
</dbReference>
<accession>A0A8S1PEQ7</accession>
<keyword evidence="2" id="KW-0863">Zinc-finger</keyword>
<keyword evidence="7" id="KW-1185">Reference proteome</keyword>
<evidence type="ECO:0000256" key="2">
    <source>
        <dbReference type="ARBA" id="ARBA00022771"/>
    </source>
</evidence>
<evidence type="ECO:0000256" key="3">
    <source>
        <dbReference type="ARBA" id="ARBA00022833"/>
    </source>
</evidence>
<protein>
    <submittedName>
        <fullName evidence="6">Uncharacterized protein</fullName>
    </submittedName>
</protein>
<evidence type="ECO:0000313" key="7">
    <source>
        <dbReference type="Proteomes" id="UP000688137"/>
    </source>
</evidence>
<dbReference type="InterPro" id="IPR011016">
    <property type="entry name" value="Znf_RING-CH"/>
</dbReference>
<dbReference type="PANTHER" id="PTHR46210">
    <property type="entry name" value="FHA DOMAIN-CONTAINING PROTEIN"/>
    <property type="match status" value="1"/>
</dbReference>
<reference evidence="6" key="1">
    <citation type="submission" date="2021-01" db="EMBL/GenBank/DDBJ databases">
        <authorList>
            <consortium name="Genoscope - CEA"/>
            <person name="William W."/>
        </authorList>
    </citation>
    <scope>NUCLEOTIDE SEQUENCE</scope>
</reference>
<sequence>MQQFVEMKAATWQKDSHGLFDYETQLLTIEKYIIMQEQKVYRLGQEISTHSPETEQLESQQYLTAIKEQNNKFYINPSGCDENENFLIVRSLKNSQGGQKGYKMEPGDIIKLGRMEYLIIETRNKDNLVNKATNEMLKDWFEITASYVTNTQAICRFCLMETQSIEDPFISPCNCKGSCEFVHFNCMRQWIESRCQIKQLNSAQSYRWKQQQCELCESILPLKINMEDRELSLDLIQRPSTPYLIMQSRHKKEKKHGKAVYVMQFQNNEPIKIGRGHQCDIQISDISVSRLHAYIKYEDGNFMILDNNSKFGTLVRLFQPYKIEQEKVALQVGRTVLTFIVKQQQSIEDKN</sequence>
<proteinExistence type="predicted"/>
<dbReference type="EMBL" id="CAJJDM010000119">
    <property type="protein sequence ID" value="CAD8101626.1"/>
    <property type="molecule type" value="Genomic_DNA"/>
</dbReference>
<dbReference type="InterPro" id="IPR000253">
    <property type="entry name" value="FHA_dom"/>
</dbReference>
<dbReference type="OMA" id="FCLMETQ"/>
<feature type="domain" description="RING-CH-type" evidence="5">
    <location>
        <begin position="147"/>
        <end position="223"/>
    </location>
</feature>
<dbReference type="SMART" id="SM00240">
    <property type="entry name" value="FHA"/>
    <property type="match status" value="1"/>
</dbReference>
<dbReference type="CDD" id="cd16495">
    <property type="entry name" value="RING_CH-C4HC3_MARCH"/>
    <property type="match status" value="1"/>
</dbReference>
<dbReference type="Proteomes" id="UP000688137">
    <property type="component" value="Unassembled WGS sequence"/>
</dbReference>
<dbReference type="CDD" id="cd00060">
    <property type="entry name" value="FHA"/>
    <property type="match status" value="1"/>
</dbReference>
<keyword evidence="3" id="KW-0862">Zinc</keyword>
<evidence type="ECO:0000313" key="6">
    <source>
        <dbReference type="EMBL" id="CAD8101626.1"/>
    </source>
</evidence>
<keyword evidence="1" id="KW-0479">Metal-binding</keyword>
<organism evidence="6 7">
    <name type="scientific">Paramecium primaurelia</name>
    <dbReference type="NCBI Taxonomy" id="5886"/>
    <lineage>
        <taxon>Eukaryota</taxon>
        <taxon>Sar</taxon>
        <taxon>Alveolata</taxon>
        <taxon>Ciliophora</taxon>
        <taxon>Intramacronucleata</taxon>
        <taxon>Oligohymenophorea</taxon>
        <taxon>Peniculida</taxon>
        <taxon>Parameciidae</taxon>
        <taxon>Paramecium</taxon>
    </lineage>
</organism>
<name>A0A8S1PEQ7_PARPR</name>
<dbReference type="PANTHER" id="PTHR46210:SF1">
    <property type="entry name" value="FHA DOMAIN-CONTAINING PROTEIN"/>
    <property type="match status" value="1"/>
</dbReference>
<feature type="domain" description="FHA" evidence="4">
    <location>
        <begin position="271"/>
        <end position="315"/>
    </location>
</feature>